<evidence type="ECO:0000256" key="1">
    <source>
        <dbReference type="SAM" id="MobiDB-lite"/>
    </source>
</evidence>
<name>A0A2B7XBT0_9EURO</name>
<dbReference type="AlphaFoldDB" id="A0A2B7XBT0"/>
<feature type="compositionally biased region" description="Polar residues" evidence="1">
    <location>
        <begin position="1"/>
        <end position="14"/>
    </location>
</feature>
<feature type="compositionally biased region" description="Basic and acidic residues" evidence="1">
    <location>
        <begin position="56"/>
        <end position="84"/>
    </location>
</feature>
<evidence type="ECO:0000313" key="4">
    <source>
        <dbReference type="Proteomes" id="UP000223968"/>
    </source>
</evidence>
<comment type="caution">
    <text evidence="3">The sequence shown here is derived from an EMBL/GenBank/DDBJ whole genome shotgun (WGS) entry which is preliminary data.</text>
</comment>
<dbReference type="OrthoDB" id="5381833at2759"/>
<sequence>MDTPSNSAVTSTEATSNKKRTSSRIRRRKTRNSTSKTAPKSAVRKKRPKSNSGPRVPRELRRALEKQKEVGEKLGDASLEEIRTDAQGPPPDYVFVPKGDVYITRNCRTRCHEARQTVYTVYNPKSRRTLGLYVPTDIHTAVTLSAADTQSARAQAVAQKDLRDSTKARELLETHFPNMPAQSLEKVLGHAFLKGSRRVGRSGKIESDEVKVRLAVEAHIRHEHTDYDRLLDCGVEWKEARARVRAKVNQVLALWQESDKIVEEARMQLAYADATARMELIEVANNGRKTRAKR</sequence>
<feature type="domain" description="DUF2293" evidence="2">
    <location>
        <begin position="172"/>
        <end position="256"/>
    </location>
</feature>
<protein>
    <recommendedName>
        <fullName evidence="2">DUF2293 domain-containing protein</fullName>
    </recommendedName>
</protein>
<dbReference type="PANTHER" id="PTHR38113:SF2">
    <property type="entry name" value="DUF2293 DOMAIN-CONTAINING PROTEIN"/>
    <property type="match status" value="1"/>
</dbReference>
<gene>
    <name evidence="3" type="ORF">AJ79_06632</name>
</gene>
<accession>A0A2B7XBT0</accession>
<dbReference type="PANTHER" id="PTHR38113">
    <property type="match status" value="1"/>
</dbReference>
<evidence type="ECO:0000313" key="3">
    <source>
        <dbReference type="EMBL" id="PGH06098.1"/>
    </source>
</evidence>
<proteinExistence type="predicted"/>
<evidence type="ECO:0000259" key="2">
    <source>
        <dbReference type="Pfam" id="PF10056"/>
    </source>
</evidence>
<feature type="compositionally biased region" description="Basic residues" evidence="1">
    <location>
        <begin position="17"/>
        <end position="31"/>
    </location>
</feature>
<dbReference type="Proteomes" id="UP000223968">
    <property type="component" value="Unassembled WGS sequence"/>
</dbReference>
<dbReference type="InterPro" id="IPR018744">
    <property type="entry name" value="DUF2293"/>
</dbReference>
<keyword evidence="4" id="KW-1185">Reference proteome</keyword>
<dbReference type="Pfam" id="PF10056">
    <property type="entry name" value="DUF2293"/>
    <property type="match status" value="1"/>
</dbReference>
<dbReference type="EMBL" id="PDNB01000120">
    <property type="protein sequence ID" value="PGH06098.1"/>
    <property type="molecule type" value="Genomic_DNA"/>
</dbReference>
<feature type="region of interest" description="Disordered" evidence="1">
    <location>
        <begin position="1"/>
        <end position="91"/>
    </location>
</feature>
<reference evidence="3 4" key="1">
    <citation type="submission" date="2017-10" db="EMBL/GenBank/DDBJ databases">
        <title>Comparative genomics in systemic dimorphic fungi from Ajellomycetaceae.</title>
        <authorList>
            <person name="Munoz J.F."/>
            <person name="Mcewen J.G."/>
            <person name="Clay O.K."/>
            <person name="Cuomo C.A."/>
        </authorList>
    </citation>
    <scope>NUCLEOTIDE SEQUENCE [LARGE SCALE GENOMIC DNA]</scope>
    <source>
        <strain evidence="3 4">UAMH5409</strain>
    </source>
</reference>
<organism evidence="3 4">
    <name type="scientific">Helicocarpus griseus UAMH5409</name>
    <dbReference type="NCBI Taxonomy" id="1447875"/>
    <lineage>
        <taxon>Eukaryota</taxon>
        <taxon>Fungi</taxon>
        <taxon>Dikarya</taxon>
        <taxon>Ascomycota</taxon>
        <taxon>Pezizomycotina</taxon>
        <taxon>Eurotiomycetes</taxon>
        <taxon>Eurotiomycetidae</taxon>
        <taxon>Onygenales</taxon>
        <taxon>Ajellomycetaceae</taxon>
        <taxon>Helicocarpus</taxon>
    </lineage>
</organism>